<protein>
    <submittedName>
        <fullName evidence="1">Uncharacterized protein</fullName>
    </submittedName>
</protein>
<accession>A0A348AH80</accession>
<organism evidence="1 2">
    <name type="scientific">Methylomusa anaerophila</name>
    <dbReference type="NCBI Taxonomy" id="1930071"/>
    <lineage>
        <taxon>Bacteria</taxon>
        <taxon>Bacillati</taxon>
        <taxon>Bacillota</taxon>
        <taxon>Negativicutes</taxon>
        <taxon>Selenomonadales</taxon>
        <taxon>Sporomusaceae</taxon>
        <taxon>Methylomusa</taxon>
    </lineage>
</organism>
<reference evidence="1 2" key="1">
    <citation type="journal article" date="2018" name="Int. J. Syst. Evol. Microbiol.">
        <title>Methylomusa anaerophila gen. nov., sp. nov., an anaerobic methanol-utilizing bacterium isolated from a microbial fuel cell.</title>
        <authorList>
            <person name="Amano N."/>
            <person name="Yamamuro A."/>
            <person name="Miyahara M."/>
            <person name="Kouzuma A."/>
            <person name="Abe T."/>
            <person name="Watanabe K."/>
        </authorList>
    </citation>
    <scope>NUCLEOTIDE SEQUENCE [LARGE SCALE GENOMIC DNA]</scope>
    <source>
        <strain evidence="1 2">MMFC1</strain>
    </source>
</reference>
<gene>
    <name evidence="1" type="ORF">MAMMFC1_01079</name>
</gene>
<dbReference type="AlphaFoldDB" id="A0A348AH80"/>
<dbReference type="OrthoDB" id="9840884at2"/>
<dbReference type="EMBL" id="AP018449">
    <property type="protein sequence ID" value="BBB90428.1"/>
    <property type="molecule type" value="Genomic_DNA"/>
</dbReference>
<name>A0A348AH80_9FIRM</name>
<sequence>MSIKAFGSFEFNKNINMTESSFDITKIAVKHKLGIKLGGNAASYLIKPITGCEEKLPYELLDDPMDVNAQCLFSGDNIEVSVNGKRVDTGESLRSRLFRIQQFFMETIEKVHVDKIVLNINIEIGDEFETLEININDISEILINMYESEGNWTPSIRLIINS</sequence>
<dbReference type="KEGG" id="mana:MAMMFC1_01079"/>
<proteinExistence type="predicted"/>
<evidence type="ECO:0000313" key="1">
    <source>
        <dbReference type="EMBL" id="BBB90428.1"/>
    </source>
</evidence>
<dbReference type="RefSeq" id="WP_126307137.1">
    <property type="nucleotide sequence ID" value="NZ_AP018449.1"/>
</dbReference>
<evidence type="ECO:0000313" key="2">
    <source>
        <dbReference type="Proteomes" id="UP000276437"/>
    </source>
</evidence>
<dbReference type="Proteomes" id="UP000276437">
    <property type="component" value="Chromosome"/>
</dbReference>
<keyword evidence="2" id="KW-1185">Reference proteome</keyword>